<reference evidence="14" key="1">
    <citation type="submission" date="2014-01" db="EMBL/GenBank/DDBJ databases">
        <title>The Genome Sequence of Anopheles farauti FAR1 (V2).</title>
        <authorList>
            <consortium name="The Broad Institute Genomics Platform"/>
            <person name="Neafsey D.E."/>
            <person name="Besansky N."/>
            <person name="Howell P."/>
            <person name="Walton C."/>
            <person name="Young S.K."/>
            <person name="Zeng Q."/>
            <person name="Gargeya S."/>
            <person name="Fitzgerald M."/>
            <person name="Haas B."/>
            <person name="Abouelleil A."/>
            <person name="Allen A.W."/>
            <person name="Alvarado L."/>
            <person name="Arachchi H.M."/>
            <person name="Berlin A.M."/>
            <person name="Chapman S.B."/>
            <person name="Gainer-Dewar J."/>
            <person name="Goldberg J."/>
            <person name="Griggs A."/>
            <person name="Gujja S."/>
            <person name="Hansen M."/>
            <person name="Howarth C."/>
            <person name="Imamovic A."/>
            <person name="Ireland A."/>
            <person name="Larimer J."/>
            <person name="McCowan C."/>
            <person name="Murphy C."/>
            <person name="Pearson M."/>
            <person name="Poon T.W."/>
            <person name="Priest M."/>
            <person name="Roberts A."/>
            <person name="Saif S."/>
            <person name="Shea T."/>
            <person name="Sisk P."/>
            <person name="Sykes S."/>
            <person name="Wortman J."/>
            <person name="Nusbaum C."/>
            <person name="Birren B."/>
        </authorList>
    </citation>
    <scope>NUCLEOTIDE SEQUENCE [LARGE SCALE GENOMIC DNA]</scope>
    <source>
        <strain evidence="14">FAR1</strain>
    </source>
</reference>
<evidence type="ECO:0000256" key="3">
    <source>
        <dbReference type="ARBA" id="ARBA00022840"/>
    </source>
</evidence>
<evidence type="ECO:0000256" key="7">
    <source>
        <dbReference type="ARBA" id="ARBA00023203"/>
    </source>
</evidence>
<dbReference type="Gene3D" id="6.20.240.20">
    <property type="match status" value="1"/>
</dbReference>
<dbReference type="InterPro" id="IPR001609">
    <property type="entry name" value="Myosin_head_motor_dom-like"/>
</dbReference>
<evidence type="ECO:0008006" key="15">
    <source>
        <dbReference type="Google" id="ProtNLM"/>
    </source>
</evidence>
<evidence type="ECO:0000256" key="5">
    <source>
        <dbReference type="ARBA" id="ARBA00023123"/>
    </source>
</evidence>
<evidence type="ECO:0000256" key="9">
    <source>
        <dbReference type="SAM" id="Coils"/>
    </source>
</evidence>
<dbReference type="InterPro" id="IPR036103">
    <property type="entry name" value="MYSc_Myo5"/>
</dbReference>
<dbReference type="STRING" id="69004.A0A182QG83"/>
<dbReference type="Pfam" id="PF00063">
    <property type="entry name" value="Myosin_head"/>
    <property type="match status" value="1"/>
</dbReference>
<evidence type="ECO:0000256" key="4">
    <source>
        <dbReference type="ARBA" id="ARBA00023054"/>
    </source>
</evidence>
<feature type="domain" description="Myosin motor" evidence="12">
    <location>
        <begin position="68"/>
        <end position="769"/>
    </location>
</feature>
<dbReference type="GO" id="GO:0009653">
    <property type="term" value="P:anatomical structure morphogenesis"/>
    <property type="evidence" value="ECO:0007669"/>
    <property type="project" value="UniProtKB-ARBA"/>
</dbReference>
<evidence type="ECO:0000313" key="13">
    <source>
        <dbReference type="EnsemblMetazoa" id="AFAF009544-PA"/>
    </source>
</evidence>
<dbReference type="SMART" id="SM00015">
    <property type="entry name" value="IQ"/>
    <property type="match status" value="6"/>
</dbReference>
<keyword evidence="14" id="KW-1185">Reference proteome</keyword>
<dbReference type="CDD" id="cd01380">
    <property type="entry name" value="MYSc_Myo5"/>
    <property type="match status" value="1"/>
</dbReference>
<dbReference type="GO" id="GO:0048731">
    <property type="term" value="P:system development"/>
    <property type="evidence" value="ECO:0007669"/>
    <property type="project" value="UniProtKB-ARBA"/>
</dbReference>
<dbReference type="Proteomes" id="UP000075886">
    <property type="component" value="Unassembled WGS sequence"/>
</dbReference>
<dbReference type="Gene3D" id="1.10.10.820">
    <property type="match status" value="1"/>
</dbReference>
<reference evidence="13" key="2">
    <citation type="submission" date="2020-05" db="UniProtKB">
        <authorList>
            <consortium name="EnsemblMetazoa"/>
        </authorList>
    </citation>
    <scope>IDENTIFICATION</scope>
    <source>
        <strain evidence="13">FAR1</strain>
    </source>
</reference>
<dbReference type="EMBL" id="AXCN02000461">
    <property type="status" value="NOT_ANNOTATED_CDS"/>
    <property type="molecule type" value="Genomic_DNA"/>
</dbReference>
<keyword evidence="2 8" id="KW-0547">Nucleotide-binding</keyword>
<dbReference type="SMART" id="SM01132">
    <property type="entry name" value="DIL"/>
    <property type="match status" value="1"/>
</dbReference>
<dbReference type="GO" id="GO:0016459">
    <property type="term" value="C:myosin complex"/>
    <property type="evidence" value="ECO:0007669"/>
    <property type="project" value="UniProtKB-KW"/>
</dbReference>
<dbReference type="Pfam" id="PF01843">
    <property type="entry name" value="DIL"/>
    <property type="match status" value="1"/>
</dbReference>
<dbReference type="GO" id="GO:0007015">
    <property type="term" value="P:actin filament organization"/>
    <property type="evidence" value="ECO:0007669"/>
    <property type="project" value="TreeGrafter"/>
</dbReference>
<evidence type="ECO:0000256" key="2">
    <source>
        <dbReference type="ARBA" id="ARBA00022741"/>
    </source>
</evidence>
<dbReference type="Gene3D" id="1.20.58.530">
    <property type="match status" value="1"/>
</dbReference>
<dbReference type="GO" id="GO:0016020">
    <property type="term" value="C:membrane"/>
    <property type="evidence" value="ECO:0007669"/>
    <property type="project" value="TreeGrafter"/>
</dbReference>
<feature type="coiled-coil region" evidence="9">
    <location>
        <begin position="1422"/>
        <end position="1456"/>
    </location>
</feature>
<evidence type="ECO:0000256" key="10">
    <source>
        <dbReference type="SAM" id="MobiDB-lite"/>
    </source>
</evidence>
<dbReference type="SMART" id="SM00242">
    <property type="entry name" value="MYSc"/>
    <property type="match status" value="1"/>
</dbReference>
<dbReference type="InterPro" id="IPR027417">
    <property type="entry name" value="P-loop_NTPase"/>
</dbReference>
<feature type="region of interest" description="Disordered" evidence="10">
    <location>
        <begin position="1195"/>
        <end position="1215"/>
    </location>
</feature>
<dbReference type="GO" id="GO:0048513">
    <property type="term" value="P:animal organ development"/>
    <property type="evidence" value="ECO:0007669"/>
    <property type="project" value="UniProtKB-ARBA"/>
</dbReference>
<dbReference type="EnsemblMetazoa" id="AFAF009544-RA">
    <property type="protein sequence ID" value="AFAF009544-PA"/>
    <property type="gene ID" value="AFAF009544"/>
</dbReference>
<feature type="domain" description="Dilute" evidence="11">
    <location>
        <begin position="1546"/>
        <end position="1815"/>
    </location>
</feature>
<dbReference type="VEuPathDB" id="VectorBase:AFAF009544"/>
<dbReference type="PROSITE" id="PS50096">
    <property type="entry name" value="IQ"/>
    <property type="match status" value="5"/>
</dbReference>
<keyword evidence="7 8" id="KW-0009">Actin-binding</keyword>
<evidence type="ECO:0000313" key="14">
    <source>
        <dbReference type="Proteomes" id="UP000075886"/>
    </source>
</evidence>
<dbReference type="Gene3D" id="1.20.120.720">
    <property type="entry name" value="Myosin VI head, motor domain, U50 subdomain"/>
    <property type="match status" value="1"/>
</dbReference>
<dbReference type="InterPro" id="IPR036961">
    <property type="entry name" value="Kinesin_motor_dom_sf"/>
</dbReference>
<dbReference type="PRINTS" id="PR00193">
    <property type="entry name" value="MYOSINHEAVY"/>
</dbReference>
<evidence type="ECO:0000256" key="8">
    <source>
        <dbReference type="PROSITE-ProRule" id="PRU00782"/>
    </source>
</evidence>
<dbReference type="GO" id="GO:0000146">
    <property type="term" value="F:microfilament motor activity"/>
    <property type="evidence" value="ECO:0007669"/>
    <property type="project" value="TreeGrafter"/>
</dbReference>
<dbReference type="Gene3D" id="3.40.850.10">
    <property type="entry name" value="Kinesin motor domain"/>
    <property type="match status" value="1"/>
</dbReference>
<dbReference type="GO" id="GO:0005737">
    <property type="term" value="C:cytoplasm"/>
    <property type="evidence" value="ECO:0007669"/>
    <property type="project" value="TreeGrafter"/>
</dbReference>
<name>A0A182QG83_9DIPT</name>
<dbReference type="InterPro" id="IPR002710">
    <property type="entry name" value="Dilute_dom"/>
</dbReference>
<feature type="region of interest" description="Actin-binding" evidence="8">
    <location>
        <begin position="648"/>
        <end position="670"/>
    </location>
</feature>
<dbReference type="FunFam" id="1.10.10.820:FF:000001">
    <property type="entry name" value="Myosin heavy chain"/>
    <property type="match status" value="1"/>
</dbReference>
<evidence type="ECO:0000259" key="11">
    <source>
        <dbReference type="PROSITE" id="PS51126"/>
    </source>
</evidence>
<keyword evidence="5 8" id="KW-0518">Myosin</keyword>
<dbReference type="PANTHER" id="PTHR13140">
    <property type="entry name" value="MYOSIN"/>
    <property type="match status" value="1"/>
</dbReference>
<proteinExistence type="inferred from homology"/>
<dbReference type="Gene3D" id="1.20.5.190">
    <property type="match status" value="3"/>
</dbReference>
<feature type="coiled-coil region" evidence="9">
    <location>
        <begin position="921"/>
        <end position="1090"/>
    </location>
</feature>
<dbReference type="Pfam" id="PF00612">
    <property type="entry name" value="IQ"/>
    <property type="match status" value="5"/>
</dbReference>
<organism evidence="13 14">
    <name type="scientific">Anopheles farauti</name>
    <dbReference type="NCBI Taxonomy" id="69004"/>
    <lineage>
        <taxon>Eukaryota</taxon>
        <taxon>Metazoa</taxon>
        <taxon>Ecdysozoa</taxon>
        <taxon>Arthropoda</taxon>
        <taxon>Hexapoda</taxon>
        <taxon>Insecta</taxon>
        <taxon>Pterygota</taxon>
        <taxon>Neoptera</taxon>
        <taxon>Endopterygota</taxon>
        <taxon>Diptera</taxon>
        <taxon>Nematocera</taxon>
        <taxon>Culicoidea</taxon>
        <taxon>Culicidae</taxon>
        <taxon>Anophelinae</taxon>
        <taxon>Anopheles</taxon>
    </lineage>
</organism>
<evidence type="ECO:0000256" key="6">
    <source>
        <dbReference type="ARBA" id="ARBA00023175"/>
    </source>
</evidence>
<protein>
    <recommendedName>
        <fullName evidence="15">Myosin motor domain-containing protein</fullName>
    </recommendedName>
</protein>
<dbReference type="PROSITE" id="PS51456">
    <property type="entry name" value="MYOSIN_MOTOR"/>
    <property type="match status" value="1"/>
</dbReference>
<keyword evidence="3 8" id="KW-0067">ATP-binding</keyword>
<dbReference type="GO" id="GO:0009888">
    <property type="term" value="P:tissue development"/>
    <property type="evidence" value="ECO:0007669"/>
    <property type="project" value="UniProtKB-ARBA"/>
</dbReference>
<keyword evidence="6 8" id="KW-0505">Motor protein</keyword>
<dbReference type="GO" id="GO:0005524">
    <property type="term" value="F:ATP binding"/>
    <property type="evidence" value="ECO:0007669"/>
    <property type="project" value="UniProtKB-UniRule"/>
</dbReference>
<dbReference type="PANTHER" id="PTHR13140:SF706">
    <property type="entry name" value="DILUTE CLASS UNCONVENTIONAL MYOSIN, ISOFORM C"/>
    <property type="match status" value="1"/>
</dbReference>
<dbReference type="PROSITE" id="PS51126">
    <property type="entry name" value="DILUTE"/>
    <property type="match status" value="1"/>
</dbReference>
<accession>A0A182QG83</accession>
<dbReference type="CDD" id="cd15470">
    <property type="entry name" value="Myo5_CBD"/>
    <property type="match status" value="1"/>
</dbReference>
<dbReference type="InterPro" id="IPR000048">
    <property type="entry name" value="IQ_motif_EF-hand-BS"/>
</dbReference>
<evidence type="ECO:0000259" key="12">
    <source>
        <dbReference type="PROSITE" id="PS51456"/>
    </source>
</evidence>
<comment type="similarity">
    <text evidence="1 8">Belongs to the TRAFAC class myosin-kinesin ATPase superfamily. Myosin family.</text>
</comment>
<feature type="coiled-coil region" evidence="9">
    <location>
        <begin position="1228"/>
        <end position="1279"/>
    </location>
</feature>
<dbReference type="SUPFAM" id="SSF52540">
    <property type="entry name" value="P-loop containing nucleoside triphosphate hydrolases"/>
    <property type="match status" value="2"/>
</dbReference>
<feature type="binding site" evidence="8">
    <location>
        <begin position="162"/>
        <end position="169"/>
    </location>
    <ligand>
        <name>ATP</name>
        <dbReference type="ChEBI" id="CHEBI:30616"/>
    </ligand>
</feature>
<evidence type="ECO:0000256" key="1">
    <source>
        <dbReference type="ARBA" id="ARBA00008314"/>
    </source>
</evidence>
<sequence>MSTTELYVKDARVWIPHPETVWEGAVVAQDYKQDDKQLQLVTDRGVEHVVQLQSPTDLPPLRNPAILIGQNDLTALSYLHEPDVLYNLEVRFCDRQAIYTYCGIVLVAINPYAELPLYGPDLIRAYRGHAMGELEPHIFAVSEEAYAKLEREKCDISIIVSGESGAGKTVSAKYAMRYFAAVGGSESETQIEKKVLASSPIMEAIGNAKTTRNDNSSRFGKFTKLLFLNNHSMALTGGTMQTYLLEKSRVVFQAPGERNYHIFYQLCAGRDQWPELMLDHQDKFHFLNQGGSPNINKLSDGDQFRDTLGALKTLGFDDAEVGDIMKVIASVLHLGNVVFNHRQKSQSQEVDSEACTIASTDLHLNVACDILQLDRAELRKWLVTRQIESMNDSVLIPMNKQTAEATRDALAKHIYAELFQHIVQKINRNLAGSKKQNCCFIGVLDIYGFETFDVNSFEQFCINYANEKLQQQFNQHVFKLEQEQYLREGIEWKMIDFYDNQPCIDLIESKLGILDLLDEECRMPRGSDDSWVGKLMEKCAKYKHFDRPRFGTSAFLIRHFSDTVQYESRGFLEKNRDTVSRELVSVLKASGMRLCQRLMVAQEEGHGDGDAKTPTAAGVKIMVSAARTQPMTQKQQRKTVGSQFRESLTQLITTLHNTTPHYVRCIKPNDDKAPFKWEAPKIVQQLRACGVLETVRISAAGFPSRWKYEDFYDRYRLLCKRAQIVDWHVKATCTNIVRNWLHDPDKYRLGNTQIFFRAGQVAYLEQVRSDTRKKHIIVVQSLIRRFICRTRYLRLKQTALGLQRHARGMLARKRADNLRKNRAAIIIQRYTRGWLQRKKYVRVRAAVLGLQTRARGFMARRKFRAVLDNYKATEIQRFCRGYLARRRYRARLANIIKCQAAIRRFLARRAFKRLKAEARTVAHIQKMYKGLENKIIELQQRQDVLTKENATLRKQTAEVVEMRQKLESMKRLEGELKLLQLQLVQKDESLIRSIRQLESERDEKMQLLEEKQRDEETRHREREAFEQELSKVRREVSEITAVTQIERARLVSQADTEEIHAAYQRTVKDKDALENENSALRQEVRRLQRIMSDSHELKTHSRSVSNASSTNEEDYGYTSGRNTLDIRRASPHPYEGDAASVASGASLPRGAPRGGRGSVSGSYSVSSTIVASHGERKGESKHPFVDYDRVYRTPPDASALLRDPADSTVSDSPEKDQTAVILRMRKLFEAEKSKSEQLRKELARLKKTSTSSTEDSIRASELEVENEKLRQDYNLLRNSIKRGVETREMDAQYGALQEELKRRREECISLKAVLAQQSQSLRSLGQAANGGEPSLRIHDEGELMEAFQAQKLVNRQLESELRAITDANNETLVENNRIIDGLKAENGELQTILQQRLEQVGGEQEVDVETLRQTEQYLRHELRKSTAAYVELQEQLNELLAKNTELLKKNNILSNRLRDHGLNDSILMNDEFHSMVAVVKKQQQSFQGILKYRQEDESKIMQRLVTDLKPRLAVTLAPSLPAYVVFMCIRYTDLVNMDQLVRSLLPRFVQMIKRLYRGPNSVEVRVMWLANTLTLHNLMKQFGGYNDYMKYNTDVQNAQQLKNFDLAEYRQVIHETIVFMHGVLIRQMQDNLKQYIVPAILHHDETARGKSRRTMSLDVTPEQQGRSEPELLVQQLNCLYNHLSSFGLDGCYIEQIFKQLMYYICAVSVNNLMLRGDLCMWKTGMKLRYNMGCLEGWVRTLKMSPDVMQPFLPLNQISSILQARKTEEDVHTLLELSTALSTAQVLKIIKSYKTDDCENQIKPAFIEKLTQQLSVRSEQRESDTYMMDEELVNPLVVLFKYSEINLEEIDIPPELNLDGLVTKI</sequence>
<dbReference type="GO" id="GO:0051015">
    <property type="term" value="F:actin filament binding"/>
    <property type="evidence" value="ECO:0007669"/>
    <property type="project" value="TreeGrafter"/>
</dbReference>
<feature type="region of interest" description="Disordered" evidence="10">
    <location>
        <begin position="1091"/>
        <end position="1163"/>
    </location>
</feature>
<keyword evidence="4 9" id="KW-0175">Coiled coil</keyword>